<gene>
    <name evidence="1" type="ORF">ACFQDH_04935</name>
</gene>
<protein>
    <submittedName>
        <fullName evidence="1">Uncharacterized protein</fullName>
    </submittedName>
</protein>
<name>A0ABW2ACX3_9MICO</name>
<dbReference type="Proteomes" id="UP001596298">
    <property type="component" value="Unassembled WGS sequence"/>
</dbReference>
<accession>A0ABW2ACX3</accession>
<sequence>MVQAQFAITPFVKPKAMMEPVGNRTLVNLPNYFTADFSGAGYGPDEIRTVTLLGHKVQIKPILKSNTFHFGDGSSVGPTESRGGGYPNGDVKHTYLKRGTVSASVTTVYGGQFAVDGGTFTDLPGTATITGPVQPIQVLEATGRLVR</sequence>
<organism evidence="1 2">
    <name type="scientific">Flexivirga alba</name>
    <dbReference type="NCBI Taxonomy" id="702742"/>
    <lineage>
        <taxon>Bacteria</taxon>
        <taxon>Bacillati</taxon>
        <taxon>Actinomycetota</taxon>
        <taxon>Actinomycetes</taxon>
        <taxon>Micrococcales</taxon>
        <taxon>Dermacoccaceae</taxon>
        <taxon>Flexivirga</taxon>
    </lineage>
</organism>
<dbReference type="RefSeq" id="WP_382399040.1">
    <property type="nucleotide sequence ID" value="NZ_JBHSWH010000001.1"/>
</dbReference>
<proteinExistence type="predicted"/>
<reference evidence="2" key="1">
    <citation type="journal article" date="2019" name="Int. J. Syst. Evol. Microbiol.">
        <title>The Global Catalogue of Microorganisms (GCM) 10K type strain sequencing project: providing services to taxonomists for standard genome sequencing and annotation.</title>
        <authorList>
            <consortium name="The Broad Institute Genomics Platform"/>
            <consortium name="The Broad Institute Genome Sequencing Center for Infectious Disease"/>
            <person name="Wu L."/>
            <person name="Ma J."/>
        </authorList>
    </citation>
    <scope>NUCLEOTIDE SEQUENCE [LARGE SCALE GENOMIC DNA]</scope>
    <source>
        <strain evidence="2">CCUG 58127</strain>
    </source>
</reference>
<comment type="caution">
    <text evidence="1">The sequence shown here is derived from an EMBL/GenBank/DDBJ whole genome shotgun (WGS) entry which is preliminary data.</text>
</comment>
<evidence type="ECO:0000313" key="1">
    <source>
        <dbReference type="EMBL" id="MFC6704631.1"/>
    </source>
</evidence>
<keyword evidence="2" id="KW-1185">Reference proteome</keyword>
<evidence type="ECO:0000313" key="2">
    <source>
        <dbReference type="Proteomes" id="UP001596298"/>
    </source>
</evidence>
<dbReference type="EMBL" id="JBHSWH010000001">
    <property type="protein sequence ID" value="MFC6704631.1"/>
    <property type="molecule type" value="Genomic_DNA"/>
</dbReference>